<comment type="catalytic activity">
    <reaction evidence="10">
        <text>L-ornithine + H(+) = putrescine + CO2</text>
        <dbReference type="Rhea" id="RHEA:22964"/>
        <dbReference type="ChEBI" id="CHEBI:15378"/>
        <dbReference type="ChEBI" id="CHEBI:16526"/>
        <dbReference type="ChEBI" id="CHEBI:46911"/>
        <dbReference type="ChEBI" id="CHEBI:326268"/>
        <dbReference type="EC" id="4.1.1.17"/>
    </reaction>
</comment>
<dbReference type="Gene3D" id="3.20.20.10">
    <property type="entry name" value="Alanine racemase"/>
    <property type="match status" value="1"/>
</dbReference>
<dbReference type="SUPFAM" id="SSF50621">
    <property type="entry name" value="Alanine racemase C-terminal domain-like"/>
    <property type="match status" value="1"/>
</dbReference>
<evidence type="ECO:0000256" key="5">
    <source>
        <dbReference type="ARBA" id="ARBA00023239"/>
    </source>
</evidence>
<dbReference type="InterPro" id="IPR009006">
    <property type="entry name" value="Ala_racemase/Decarboxylase_C"/>
</dbReference>
<evidence type="ECO:0000256" key="4">
    <source>
        <dbReference type="ARBA" id="ARBA00023115"/>
    </source>
</evidence>
<comment type="subunit">
    <text evidence="9">Homodimer. Only the dimer is catalytically active, as the active sites are constructed of residues from both monomers.</text>
</comment>
<dbReference type="PANTHER" id="PTHR11482:SF6">
    <property type="entry name" value="ORNITHINE DECARBOXYLASE 1-RELATED"/>
    <property type="match status" value="1"/>
</dbReference>
<gene>
    <name evidence="15 16 17" type="primary">LOC101238429</name>
</gene>
<keyword evidence="4" id="KW-0620">Polyamine biosynthesis</keyword>
<organism evidence="14 17">
    <name type="scientific">Hydra vulgaris</name>
    <name type="common">Hydra</name>
    <name type="synonym">Hydra attenuata</name>
    <dbReference type="NCBI Taxonomy" id="6087"/>
    <lineage>
        <taxon>Eukaryota</taxon>
        <taxon>Metazoa</taxon>
        <taxon>Cnidaria</taxon>
        <taxon>Hydrozoa</taxon>
        <taxon>Hydroidolina</taxon>
        <taxon>Anthoathecata</taxon>
        <taxon>Aplanulata</taxon>
        <taxon>Hydridae</taxon>
        <taxon>Hydra</taxon>
    </lineage>
</organism>
<dbReference type="InterPro" id="IPR022653">
    <property type="entry name" value="De-COase2_pyr-phos_BS"/>
</dbReference>
<evidence type="ECO:0000256" key="6">
    <source>
        <dbReference type="ARBA" id="ARBA00034115"/>
    </source>
</evidence>
<comment type="similarity">
    <text evidence="2 11">Belongs to the Orn/Lys/Arg decarboxylase class-II family.</text>
</comment>
<evidence type="ECO:0000313" key="16">
    <source>
        <dbReference type="RefSeq" id="XP_065670737.1"/>
    </source>
</evidence>
<comment type="function">
    <text evidence="8">Catalyzes the first and rate-limiting step of polyamine biosynthesis that converts ornithine into putrescine, which is the precursor for the polyamines, spermidine and spermine. Polyamines are essential for cell proliferation and are implicated in cellular processes, ranging from DNA replication to apoptosis.</text>
</comment>
<dbReference type="Pfam" id="PF02784">
    <property type="entry name" value="Orn_Arg_deC_N"/>
    <property type="match status" value="1"/>
</dbReference>
<dbReference type="Pfam" id="PF00278">
    <property type="entry name" value="Orn_DAP_Arg_deC"/>
    <property type="match status" value="1"/>
</dbReference>
<dbReference type="EC" id="4.1.1.17" evidence="7"/>
<evidence type="ECO:0000256" key="3">
    <source>
        <dbReference type="ARBA" id="ARBA00022898"/>
    </source>
</evidence>
<evidence type="ECO:0000256" key="7">
    <source>
        <dbReference type="ARBA" id="ARBA00034138"/>
    </source>
</evidence>
<reference evidence="15 16" key="1">
    <citation type="submission" date="2025-05" db="UniProtKB">
        <authorList>
            <consortium name="RefSeq"/>
        </authorList>
    </citation>
    <scope>IDENTIFICATION</scope>
</reference>
<dbReference type="InterPro" id="IPR029066">
    <property type="entry name" value="PLP-binding_barrel"/>
</dbReference>
<dbReference type="Proteomes" id="UP001652625">
    <property type="component" value="Chromosome 12"/>
</dbReference>
<accession>A0ABM4D8S2</accession>
<dbReference type="GeneID" id="101238429"/>
<sequence length="418" mass="47046">MKTVSLKLGKIFCNDSLIEVCNDAFNIRSYLQSKSCDANGRKCYDDPFYVCDLDNIIEKHLLFQNLLPRIKPFFAVKSNPNHVVIALLARLGVNFDCASKCEIETVLDLEVDPERIIFANPCKQESHVKYARGKNVRKMTFDSEGELYKVKENFPEAELVIRIKVDDSNSAYKLGRKFGASLESTQKLLQLAKDLDLNVIGVSFHVGTGCYDASLFYNAVKSAAAVFQQGDAIGYTFTLLDIGGGFPGIKNETISMENIAAQLNLSLTEFFPSERNLNIIAEPGKYFVESAFTLCCNVISVKEVDDRNKHFMYYLNDGVFSSFIGVLFAEKFKPFLLQESDSNLLFKSSLWGPTCDSSDCISEEIYLPKLSVRDWLYFKNMGAYTTCFASKFNGFNPPVIYYVSTNKIDSVFSVSFND</sequence>
<dbReference type="SUPFAM" id="SSF51419">
    <property type="entry name" value="PLP-binding barrel"/>
    <property type="match status" value="1"/>
</dbReference>
<feature type="domain" description="Orn/DAP/Arg decarboxylase 2 C-terminal" evidence="12">
    <location>
        <begin position="48"/>
        <end position="382"/>
    </location>
</feature>
<proteinExistence type="inferred from homology"/>
<evidence type="ECO:0000256" key="2">
    <source>
        <dbReference type="ARBA" id="ARBA00008872"/>
    </source>
</evidence>
<evidence type="ECO:0000256" key="11">
    <source>
        <dbReference type="RuleBase" id="RU003737"/>
    </source>
</evidence>
<dbReference type="PANTHER" id="PTHR11482">
    <property type="entry name" value="ARGININE/DIAMINOPIMELATE/ORNITHINE DECARBOXYLASE"/>
    <property type="match status" value="1"/>
</dbReference>
<keyword evidence="5" id="KW-0456">Lyase</keyword>
<feature type="domain" description="Orn/DAP/Arg decarboxylase 2 N-terminal" evidence="13">
    <location>
        <begin position="53"/>
        <end position="288"/>
    </location>
</feature>
<evidence type="ECO:0000256" key="8">
    <source>
        <dbReference type="ARBA" id="ARBA00037173"/>
    </source>
</evidence>
<dbReference type="PRINTS" id="PR01182">
    <property type="entry name" value="ORNDCRBXLASE"/>
</dbReference>
<name>A0ABM4D8S2_HYDVU</name>
<evidence type="ECO:0000313" key="17">
    <source>
        <dbReference type="RefSeq" id="XP_065670738.1"/>
    </source>
</evidence>
<dbReference type="InterPro" id="IPR022643">
    <property type="entry name" value="De-COase2_C"/>
</dbReference>
<dbReference type="Gene3D" id="2.40.37.10">
    <property type="entry name" value="Lyase, Ornithine Decarboxylase, Chain A, domain 1"/>
    <property type="match status" value="1"/>
</dbReference>
<dbReference type="RefSeq" id="XP_065670737.1">
    <property type="nucleotide sequence ID" value="XM_065814665.1"/>
</dbReference>
<dbReference type="CDD" id="cd00622">
    <property type="entry name" value="PLPDE_III_ODC"/>
    <property type="match status" value="1"/>
</dbReference>
<dbReference type="RefSeq" id="XP_065670738.1">
    <property type="nucleotide sequence ID" value="XM_065814666.1"/>
</dbReference>
<evidence type="ECO:0000256" key="10">
    <source>
        <dbReference type="ARBA" id="ARBA00049127"/>
    </source>
</evidence>
<dbReference type="InterPro" id="IPR022644">
    <property type="entry name" value="De-COase2_N"/>
</dbReference>
<dbReference type="PROSITE" id="PS00878">
    <property type="entry name" value="ODR_DC_2_1"/>
    <property type="match status" value="1"/>
</dbReference>
<evidence type="ECO:0000313" key="14">
    <source>
        <dbReference type="Proteomes" id="UP001652625"/>
    </source>
</evidence>
<dbReference type="InterPro" id="IPR000183">
    <property type="entry name" value="Orn/DAP/Arg_de-COase"/>
</dbReference>
<dbReference type="PRINTS" id="PR01179">
    <property type="entry name" value="ODADCRBXLASE"/>
</dbReference>
<evidence type="ECO:0000256" key="9">
    <source>
        <dbReference type="ARBA" id="ARBA00046672"/>
    </source>
</evidence>
<dbReference type="RefSeq" id="XP_065670736.1">
    <property type="nucleotide sequence ID" value="XM_065814664.1"/>
</dbReference>
<evidence type="ECO:0000313" key="15">
    <source>
        <dbReference type="RefSeq" id="XP_065670736.1"/>
    </source>
</evidence>
<evidence type="ECO:0000259" key="12">
    <source>
        <dbReference type="Pfam" id="PF00278"/>
    </source>
</evidence>
<comment type="cofactor">
    <cofactor evidence="1">
        <name>pyridoxal 5'-phosphate</name>
        <dbReference type="ChEBI" id="CHEBI:597326"/>
    </cofactor>
</comment>
<protein>
    <recommendedName>
        <fullName evidence="7">ornithine decarboxylase</fullName>
        <ecNumber evidence="7">4.1.1.17</ecNumber>
    </recommendedName>
</protein>
<keyword evidence="3" id="KW-0663">Pyridoxal phosphate</keyword>
<evidence type="ECO:0000259" key="13">
    <source>
        <dbReference type="Pfam" id="PF02784"/>
    </source>
</evidence>
<keyword evidence="14" id="KW-1185">Reference proteome</keyword>
<comment type="pathway">
    <text evidence="6">Amine and polyamine biosynthesis; putrescine biosynthesis via L-ornithine pathway; putrescine from L-ornithine: step 1/1.</text>
</comment>
<evidence type="ECO:0000256" key="1">
    <source>
        <dbReference type="ARBA" id="ARBA00001933"/>
    </source>
</evidence>
<dbReference type="InterPro" id="IPR002433">
    <property type="entry name" value="Orn_de-COase"/>
</dbReference>